<feature type="transmembrane region" description="Helical" evidence="9">
    <location>
        <begin position="12"/>
        <end position="35"/>
    </location>
</feature>
<dbReference type="PANTHER" id="PTHR35851:SF1">
    <property type="entry name" value="CELL DIVISION PROTEIN FTSQ"/>
    <property type="match status" value="1"/>
</dbReference>
<gene>
    <name evidence="9 11" type="primary">ftsQ</name>
    <name evidence="11" type="ORF">GCM10010919_24360</name>
</gene>
<name>A0ABQ3L0M2_9ALTE</name>
<dbReference type="Gene3D" id="3.10.20.310">
    <property type="entry name" value="membrane protein fhac"/>
    <property type="match status" value="1"/>
</dbReference>
<evidence type="ECO:0000256" key="8">
    <source>
        <dbReference type="ARBA" id="ARBA00023306"/>
    </source>
</evidence>
<dbReference type="InterPro" id="IPR034746">
    <property type="entry name" value="POTRA"/>
</dbReference>
<dbReference type="InterPro" id="IPR045335">
    <property type="entry name" value="FtsQ_C_sf"/>
</dbReference>
<organism evidence="11 12">
    <name type="scientific">Alishewanella longhuensis</name>
    <dbReference type="NCBI Taxonomy" id="1091037"/>
    <lineage>
        <taxon>Bacteria</taxon>
        <taxon>Pseudomonadati</taxon>
        <taxon>Pseudomonadota</taxon>
        <taxon>Gammaproteobacteria</taxon>
        <taxon>Alteromonadales</taxon>
        <taxon>Alteromonadaceae</taxon>
        <taxon>Alishewanella</taxon>
    </lineage>
</organism>
<dbReference type="Pfam" id="PF08478">
    <property type="entry name" value="POTRA_1"/>
    <property type="match status" value="1"/>
</dbReference>
<evidence type="ECO:0000256" key="6">
    <source>
        <dbReference type="ARBA" id="ARBA00022989"/>
    </source>
</evidence>
<comment type="caution">
    <text evidence="11">The sequence shown here is derived from an EMBL/GenBank/DDBJ whole genome shotgun (WGS) entry which is preliminary data.</text>
</comment>
<keyword evidence="7 9" id="KW-0472">Membrane</keyword>
<dbReference type="InterPro" id="IPR013685">
    <property type="entry name" value="POTRA_FtsQ_type"/>
</dbReference>
<comment type="subcellular location">
    <subcellularLocation>
        <location evidence="9">Cell inner membrane</location>
        <topology evidence="9">Single-pass type II membrane protein</topology>
    </subcellularLocation>
    <subcellularLocation>
        <location evidence="1">Membrane</location>
    </subcellularLocation>
    <text evidence="9">Localizes to the division septum.</text>
</comment>
<evidence type="ECO:0000256" key="9">
    <source>
        <dbReference type="HAMAP-Rule" id="MF_00911"/>
    </source>
</evidence>
<dbReference type="Gene3D" id="3.40.50.11690">
    <property type="entry name" value="Cell division protein FtsQ/DivIB"/>
    <property type="match status" value="1"/>
</dbReference>
<keyword evidence="5 9" id="KW-0812">Transmembrane</keyword>
<keyword evidence="2 9" id="KW-1003">Cell membrane</keyword>
<evidence type="ECO:0000256" key="2">
    <source>
        <dbReference type="ARBA" id="ARBA00022475"/>
    </source>
</evidence>
<comment type="subunit">
    <text evidence="9">Part of a complex composed of FtsB, FtsL and FtsQ.</text>
</comment>
<evidence type="ECO:0000259" key="10">
    <source>
        <dbReference type="PROSITE" id="PS51779"/>
    </source>
</evidence>
<feature type="domain" description="POTRA" evidence="10">
    <location>
        <begin position="47"/>
        <end position="116"/>
    </location>
</feature>
<evidence type="ECO:0000313" key="12">
    <source>
        <dbReference type="Proteomes" id="UP000659697"/>
    </source>
</evidence>
<comment type="similarity">
    <text evidence="9">Belongs to the FtsQ/DivIB family. FtsQ subfamily.</text>
</comment>
<evidence type="ECO:0000256" key="4">
    <source>
        <dbReference type="ARBA" id="ARBA00022618"/>
    </source>
</evidence>
<proteinExistence type="inferred from homology"/>
<keyword evidence="6 9" id="KW-1133">Transmembrane helix</keyword>
<dbReference type="Proteomes" id="UP000659697">
    <property type="component" value="Unassembled WGS sequence"/>
</dbReference>
<sequence>MTLQQAVQPTPSRAAFISGVVFFGFSLLFFGYLSWQLVHWVQDQQSAPISQVKLYGNFQHLDAPALQQRLQQEYVGNFFSVNVDQVQQFLHQQHWVYQVAVRKQWPDTLVVVVTEQQPVAIWNTEQLINKKGEVFSAPLEQLQMPLPILHGPAGTEQDALNMFSHMQQLLALHEFDVRKVWLTERFAWRLELADGVLLQLGRDDTLKRLQRFVDLYPTMQQHNTAGMAEVDLRYDTGIAVRYAITETKRKT</sequence>
<dbReference type="InterPro" id="IPR026579">
    <property type="entry name" value="FtsQ"/>
</dbReference>
<dbReference type="EMBL" id="BNAO01000006">
    <property type="protein sequence ID" value="GHG72266.1"/>
    <property type="molecule type" value="Genomic_DNA"/>
</dbReference>
<evidence type="ECO:0000256" key="7">
    <source>
        <dbReference type="ARBA" id="ARBA00023136"/>
    </source>
</evidence>
<dbReference type="PANTHER" id="PTHR35851">
    <property type="entry name" value="CELL DIVISION PROTEIN FTSQ"/>
    <property type="match status" value="1"/>
</dbReference>
<evidence type="ECO:0000256" key="1">
    <source>
        <dbReference type="ARBA" id="ARBA00004370"/>
    </source>
</evidence>
<keyword evidence="4 9" id="KW-0132">Cell division</keyword>
<dbReference type="Pfam" id="PF03799">
    <property type="entry name" value="FtsQ_DivIB_C"/>
    <property type="match status" value="1"/>
</dbReference>
<dbReference type="HAMAP" id="MF_00911">
    <property type="entry name" value="FtsQ_subfam"/>
    <property type="match status" value="1"/>
</dbReference>
<dbReference type="InterPro" id="IPR005548">
    <property type="entry name" value="Cell_div_FtsQ/DivIB_C"/>
</dbReference>
<comment type="function">
    <text evidence="9">Essential cell division protein. May link together the upstream cell division proteins, which are predominantly cytoplasmic, with the downstream cell division proteins, which are predominantly periplasmic. May control correct divisome assembly.</text>
</comment>
<protein>
    <recommendedName>
        <fullName evidence="9">Cell division protein FtsQ</fullName>
    </recommendedName>
</protein>
<dbReference type="RefSeq" id="WP_189433294.1">
    <property type="nucleotide sequence ID" value="NZ_BNAO01000006.1"/>
</dbReference>
<dbReference type="GO" id="GO:0051301">
    <property type="term" value="P:cell division"/>
    <property type="evidence" value="ECO:0007669"/>
    <property type="project" value="UniProtKB-KW"/>
</dbReference>
<accession>A0ABQ3L0M2</accession>
<reference evidence="12" key="1">
    <citation type="journal article" date="2019" name="Int. J. Syst. Evol. Microbiol.">
        <title>The Global Catalogue of Microorganisms (GCM) 10K type strain sequencing project: providing services to taxonomists for standard genome sequencing and annotation.</title>
        <authorList>
            <consortium name="The Broad Institute Genomics Platform"/>
            <consortium name="The Broad Institute Genome Sequencing Center for Infectious Disease"/>
            <person name="Wu L."/>
            <person name="Ma J."/>
        </authorList>
    </citation>
    <scope>NUCLEOTIDE SEQUENCE [LARGE SCALE GENOMIC DNA]</scope>
    <source>
        <strain evidence="12">CGMCC 1.7003</strain>
    </source>
</reference>
<evidence type="ECO:0000256" key="5">
    <source>
        <dbReference type="ARBA" id="ARBA00022692"/>
    </source>
</evidence>
<dbReference type="PROSITE" id="PS51779">
    <property type="entry name" value="POTRA"/>
    <property type="match status" value="1"/>
</dbReference>
<keyword evidence="12" id="KW-1185">Reference proteome</keyword>
<evidence type="ECO:0000313" key="11">
    <source>
        <dbReference type="EMBL" id="GHG72266.1"/>
    </source>
</evidence>
<keyword evidence="8 9" id="KW-0131">Cell cycle</keyword>
<evidence type="ECO:0000256" key="3">
    <source>
        <dbReference type="ARBA" id="ARBA00022519"/>
    </source>
</evidence>
<keyword evidence="3 9" id="KW-0997">Cell inner membrane</keyword>